<feature type="chain" id="PRO_5042219846" description="Surface antigen" evidence="1">
    <location>
        <begin position="26"/>
        <end position="142"/>
    </location>
</feature>
<feature type="signal peptide" evidence="1">
    <location>
        <begin position="1"/>
        <end position="25"/>
    </location>
</feature>
<dbReference type="AlphaFoldDB" id="A0AAE3Q8V7"/>
<name>A0AAE3Q8V7_9HYPH</name>
<dbReference type="EMBL" id="JALDYZ010000002">
    <property type="protein sequence ID" value="MDI7921397.1"/>
    <property type="molecule type" value="Genomic_DNA"/>
</dbReference>
<protein>
    <recommendedName>
        <fullName evidence="4">Surface antigen</fullName>
    </recommendedName>
</protein>
<dbReference type="PROSITE" id="PS51257">
    <property type="entry name" value="PROKAR_LIPOPROTEIN"/>
    <property type="match status" value="1"/>
</dbReference>
<dbReference type="Proteomes" id="UP001161580">
    <property type="component" value="Unassembled WGS sequence"/>
</dbReference>
<sequence length="142" mass="14649">MNFPSRRLIIPACVSAIALTGCSTAGGSRTMSLLSSEPKEVSTPYLDALQGGIVGRTGIAIGAGDKQRALEAEYRALEAAPGGQPVSWSGRGVSGEVVAAAPYQVGSQNCRQYTHTVTANGREARARGAACRNANGTWTPLT</sequence>
<dbReference type="RefSeq" id="WP_311794257.1">
    <property type="nucleotide sequence ID" value="NZ_JALDYZ010000002.1"/>
</dbReference>
<dbReference type="PIRSF" id="PIRSF002721">
    <property type="entry name" value="Surface_antigen_Rickettsia"/>
    <property type="match status" value="1"/>
</dbReference>
<evidence type="ECO:0000313" key="3">
    <source>
        <dbReference type="Proteomes" id="UP001161580"/>
    </source>
</evidence>
<keyword evidence="3" id="KW-1185">Reference proteome</keyword>
<dbReference type="InterPro" id="IPR016364">
    <property type="entry name" value="Surface_antigen_Rickettsia"/>
</dbReference>
<reference evidence="2" key="1">
    <citation type="submission" date="2022-03" db="EMBL/GenBank/DDBJ databases">
        <title>Fererhizobium litorale gen. nov., sp. nov., isolated from sandy sediments of the Sea of Japan seashore.</title>
        <authorList>
            <person name="Romanenko L."/>
            <person name="Kurilenko V."/>
            <person name="Otstavnykh N."/>
            <person name="Svetashev V."/>
            <person name="Tekutyeva L."/>
            <person name="Isaeva M."/>
            <person name="Mikhailov V."/>
        </authorList>
    </citation>
    <scope>NUCLEOTIDE SEQUENCE</scope>
    <source>
        <strain evidence="2">KMM 9576</strain>
    </source>
</reference>
<evidence type="ECO:0000313" key="2">
    <source>
        <dbReference type="EMBL" id="MDI7921397.1"/>
    </source>
</evidence>
<keyword evidence="1" id="KW-0732">Signal</keyword>
<comment type="caution">
    <text evidence="2">The sequence shown here is derived from an EMBL/GenBank/DDBJ whole genome shotgun (WGS) entry which is preliminary data.</text>
</comment>
<gene>
    <name evidence="2" type="ORF">MRS75_04780</name>
</gene>
<evidence type="ECO:0000256" key="1">
    <source>
        <dbReference type="SAM" id="SignalP"/>
    </source>
</evidence>
<evidence type="ECO:0008006" key="4">
    <source>
        <dbReference type="Google" id="ProtNLM"/>
    </source>
</evidence>
<organism evidence="2 3">
    <name type="scientific">Ferirhizobium litorale</name>
    <dbReference type="NCBI Taxonomy" id="2927786"/>
    <lineage>
        <taxon>Bacteria</taxon>
        <taxon>Pseudomonadati</taxon>
        <taxon>Pseudomonadota</taxon>
        <taxon>Alphaproteobacteria</taxon>
        <taxon>Hyphomicrobiales</taxon>
        <taxon>Rhizobiaceae</taxon>
        <taxon>Ferirhizobium</taxon>
    </lineage>
</organism>
<accession>A0AAE3Q8V7</accession>
<proteinExistence type="predicted"/>